<accession>A0A0L9UKY3</accession>
<feature type="compositionally biased region" description="Basic residues" evidence="1">
    <location>
        <begin position="1"/>
        <end position="10"/>
    </location>
</feature>
<feature type="region of interest" description="Disordered" evidence="1">
    <location>
        <begin position="1"/>
        <end position="40"/>
    </location>
</feature>
<feature type="compositionally biased region" description="Acidic residues" evidence="1">
    <location>
        <begin position="192"/>
        <end position="219"/>
    </location>
</feature>
<evidence type="ECO:0000256" key="1">
    <source>
        <dbReference type="SAM" id="MobiDB-lite"/>
    </source>
</evidence>
<gene>
    <name evidence="2" type="ORF">LR48_Vigan05g083600</name>
</gene>
<evidence type="ECO:0000313" key="3">
    <source>
        <dbReference type="Proteomes" id="UP000053144"/>
    </source>
</evidence>
<proteinExistence type="predicted"/>
<feature type="region of interest" description="Disordered" evidence="1">
    <location>
        <begin position="109"/>
        <end position="143"/>
    </location>
</feature>
<organism evidence="2 3">
    <name type="scientific">Phaseolus angularis</name>
    <name type="common">Azuki bean</name>
    <name type="synonym">Vigna angularis</name>
    <dbReference type="NCBI Taxonomy" id="3914"/>
    <lineage>
        <taxon>Eukaryota</taxon>
        <taxon>Viridiplantae</taxon>
        <taxon>Streptophyta</taxon>
        <taxon>Embryophyta</taxon>
        <taxon>Tracheophyta</taxon>
        <taxon>Spermatophyta</taxon>
        <taxon>Magnoliopsida</taxon>
        <taxon>eudicotyledons</taxon>
        <taxon>Gunneridae</taxon>
        <taxon>Pentapetalae</taxon>
        <taxon>rosids</taxon>
        <taxon>fabids</taxon>
        <taxon>Fabales</taxon>
        <taxon>Fabaceae</taxon>
        <taxon>Papilionoideae</taxon>
        <taxon>50 kb inversion clade</taxon>
        <taxon>NPAAA clade</taxon>
        <taxon>indigoferoid/millettioid clade</taxon>
        <taxon>Phaseoleae</taxon>
        <taxon>Vigna</taxon>
    </lineage>
</organism>
<dbReference type="Proteomes" id="UP000053144">
    <property type="component" value="Chromosome 5"/>
</dbReference>
<dbReference type="AlphaFoldDB" id="A0A0L9UKY3"/>
<feature type="region of interest" description="Disordered" evidence="1">
    <location>
        <begin position="178"/>
        <end position="219"/>
    </location>
</feature>
<sequence>MSWIQKRQKKCTKEEPQVPLSATFTAERHSEVPQSPLRGKTAAERQIEEPYLPLSEIQVCANIMNNKAPLGHPSLITHLCELARVNISPPPFERPRKAIDEAYYRQYCGGDKATHPVPPRRPRRGRGPPQDQASIEPQEAEPFQMRDMYMSLIDARMQSIHRGWTMDEFHNVVAWPEEQAQGSRAGATEALAMDDDDDEDAFEDAEDDEEEEDSDDSMG</sequence>
<evidence type="ECO:0000313" key="2">
    <source>
        <dbReference type="EMBL" id="KOM43232.1"/>
    </source>
</evidence>
<name>A0A0L9UKY3_PHAAN</name>
<dbReference type="EMBL" id="CM003375">
    <property type="protein sequence ID" value="KOM43232.1"/>
    <property type="molecule type" value="Genomic_DNA"/>
</dbReference>
<reference evidence="3" key="1">
    <citation type="journal article" date="2015" name="Proc. Natl. Acad. Sci. U.S.A.">
        <title>Genome sequencing of adzuki bean (Vigna angularis) provides insight into high starch and low fat accumulation and domestication.</title>
        <authorList>
            <person name="Yang K."/>
            <person name="Tian Z."/>
            <person name="Chen C."/>
            <person name="Luo L."/>
            <person name="Zhao B."/>
            <person name="Wang Z."/>
            <person name="Yu L."/>
            <person name="Li Y."/>
            <person name="Sun Y."/>
            <person name="Li W."/>
            <person name="Chen Y."/>
            <person name="Li Y."/>
            <person name="Zhang Y."/>
            <person name="Ai D."/>
            <person name="Zhao J."/>
            <person name="Shang C."/>
            <person name="Ma Y."/>
            <person name="Wu B."/>
            <person name="Wang M."/>
            <person name="Gao L."/>
            <person name="Sun D."/>
            <person name="Zhang P."/>
            <person name="Guo F."/>
            <person name="Wang W."/>
            <person name="Li Y."/>
            <person name="Wang J."/>
            <person name="Varshney R.K."/>
            <person name="Wang J."/>
            <person name="Ling H.Q."/>
            <person name="Wan P."/>
        </authorList>
    </citation>
    <scope>NUCLEOTIDE SEQUENCE</scope>
    <source>
        <strain evidence="3">cv. Jingnong 6</strain>
    </source>
</reference>
<dbReference type="Gramene" id="KOM43232">
    <property type="protein sequence ID" value="KOM43232"/>
    <property type="gene ID" value="LR48_Vigan05g083600"/>
</dbReference>
<protein>
    <submittedName>
        <fullName evidence="2">Uncharacterized protein</fullName>
    </submittedName>
</protein>